<keyword evidence="3" id="KW-1185">Reference proteome</keyword>
<dbReference type="PANTHER" id="PTHR10438">
    <property type="entry name" value="THIOREDOXIN"/>
    <property type="match status" value="1"/>
</dbReference>
<comment type="caution">
    <text evidence="2">The sequence shown here is derived from an EMBL/GenBank/DDBJ whole genome shotgun (WGS) entry which is preliminary data.</text>
</comment>
<protein>
    <submittedName>
        <fullName evidence="2">Thioredoxin family protein</fullName>
    </submittedName>
</protein>
<dbReference type="SUPFAM" id="SSF52833">
    <property type="entry name" value="Thioredoxin-like"/>
    <property type="match status" value="1"/>
</dbReference>
<evidence type="ECO:0000313" key="2">
    <source>
        <dbReference type="EMBL" id="MFK9091146.1"/>
    </source>
</evidence>
<dbReference type="InterPro" id="IPR013766">
    <property type="entry name" value="Thioredoxin_domain"/>
</dbReference>
<feature type="domain" description="Thioredoxin" evidence="1">
    <location>
        <begin position="3"/>
        <end position="122"/>
    </location>
</feature>
<name>A0ABW8RG05_9BACI</name>
<dbReference type="Proteomes" id="UP001623041">
    <property type="component" value="Unassembled WGS sequence"/>
</dbReference>
<proteinExistence type="predicted"/>
<dbReference type="PROSITE" id="PS51352">
    <property type="entry name" value="THIOREDOXIN_2"/>
    <property type="match status" value="1"/>
</dbReference>
<gene>
    <name evidence="2" type="ORF">ACJEBI_06600</name>
</gene>
<dbReference type="InterPro" id="IPR036249">
    <property type="entry name" value="Thioredoxin-like_sf"/>
</dbReference>
<reference evidence="2 3" key="1">
    <citation type="submission" date="2024-11" db="EMBL/GenBank/DDBJ databases">
        <authorList>
            <person name="Lucas J.A."/>
        </authorList>
    </citation>
    <scope>NUCLEOTIDE SEQUENCE [LARGE SCALE GENOMIC DNA]</scope>
    <source>
        <strain evidence="2 3">Z 5.4</strain>
    </source>
</reference>
<dbReference type="RefSeq" id="WP_406580090.1">
    <property type="nucleotide sequence ID" value="NZ_JBJHQH010000004.1"/>
</dbReference>
<dbReference type="InterPro" id="IPR050620">
    <property type="entry name" value="Thioredoxin_H-type-like"/>
</dbReference>
<dbReference type="PANTHER" id="PTHR10438:SF468">
    <property type="entry name" value="THIOREDOXIN-1-RELATED"/>
    <property type="match status" value="1"/>
</dbReference>
<sequence length="122" mass="14218">MIWEVSNKKAYLQSEALNLKNLESMEQFEQLRDGSKTIFMFSANWCGDCRFIDPVLPDIEAKFTDFTFIHVDRDQFIDLCQQVDVYGIPSFIAYENGKELGRFVSKDRKTQEEIEAFISGLK</sequence>
<organism evidence="2 3">
    <name type="scientific">Bacillus salipaludis</name>
    <dbReference type="NCBI Taxonomy" id="2547811"/>
    <lineage>
        <taxon>Bacteria</taxon>
        <taxon>Bacillati</taxon>
        <taxon>Bacillota</taxon>
        <taxon>Bacilli</taxon>
        <taxon>Bacillales</taxon>
        <taxon>Bacillaceae</taxon>
        <taxon>Bacillus</taxon>
    </lineage>
</organism>
<evidence type="ECO:0000259" key="1">
    <source>
        <dbReference type="PROSITE" id="PS51352"/>
    </source>
</evidence>
<dbReference type="Gene3D" id="3.40.30.10">
    <property type="entry name" value="Glutaredoxin"/>
    <property type="match status" value="1"/>
</dbReference>
<accession>A0ABW8RG05</accession>
<dbReference type="EMBL" id="JBJHQH010000004">
    <property type="protein sequence ID" value="MFK9091146.1"/>
    <property type="molecule type" value="Genomic_DNA"/>
</dbReference>
<evidence type="ECO:0000313" key="3">
    <source>
        <dbReference type="Proteomes" id="UP001623041"/>
    </source>
</evidence>
<dbReference type="Pfam" id="PF00085">
    <property type="entry name" value="Thioredoxin"/>
    <property type="match status" value="1"/>
</dbReference>
<dbReference type="CDD" id="cd02947">
    <property type="entry name" value="TRX_family"/>
    <property type="match status" value="1"/>
</dbReference>